<reference evidence="1 2" key="2">
    <citation type="journal article" date="2015" name="Arch. Virol.">
        <title>Complete genome sequence analysis and identification of putative metallo-beta-lactamase and SpoIIIE homologs in Bacillus cereus group phage BCP8-2, a new member of the proposed Bastille-like group.</title>
        <authorList>
            <person name="Asare P.T."/>
            <person name="Bandara N."/>
            <person name="Jeong T.Y."/>
            <person name="Ryu S."/>
            <person name="Klumpp J."/>
            <person name="Kim K.P."/>
        </authorList>
    </citation>
    <scope>NUCLEOTIDE SEQUENCE [LARGE SCALE GENOMIC DNA]</scope>
    <source>
        <strain evidence="1">BCP8-2</strain>
    </source>
</reference>
<dbReference type="EMBL" id="KJ081346">
    <property type="protein sequence ID" value="AHJ87195.1"/>
    <property type="molecule type" value="Genomic_DNA"/>
</dbReference>
<dbReference type="Proteomes" id="UP000033014">
    <property type="component" value="Segment"/>
</dbReference>
<dbReference type="OrthoDB" id="28124at10239"/>
<dbReference type="RefSeq" id="YP_009149718.1">
    <property type="nucleotide sequence ID" value="NC_027355.1"/>
</dbReference>
<dbReference type="GeneID" id="24723421"/>
<keyword evidence="2" id="KW-1185">Reference proteome</keyword>
<proteinExistence type="predicted"/>
<evidence type="ECO:0000313" key="1">
    <source>
        <dbReference type="EMBL" id="AHJ87195.1"/>
    </source>
</evidence>
<organism evidence="1 2">
    <name type="scientific">Bacillus phage BCP8-2</name>
    <dbReference type="NCBI Taxonomy" id="1129192"/>
    <lineage>
        <taxon>Viruses</taxon>
        <taxon>Duplodnaviria</taxon>
        <taxon>Heunggongvirae</taxon>
        <taxon>Uroviricota</taxon>
        <taxon>Caudoviricetes</taxon>
        <taxon>Herelleviridae</taxon>
        <taxon>Bastillevirinae</taxon>
        <taxon>Caeruleovirus</taxon>
        <taxon>Caeruleovirus BCP82</taxon>
    </lineage>
</organism>
<evidence type="ECO:0000313" key="2">
    <source>
        <dbReference type="Proteomes" id="UP000033014"/>
    </source>
</evidence>
<protein>
    <submittedName>
        <fullName evidence="1">Uncharacterized protein</fullName>
    </submittedName>
</protein>
<dbReference type="KEGG" id="vg:24723421"/>
<name>A0A0E3D9L8_9CAUD</name>
<sequence length="64" mass="7654">MSSNMRQWIYEVTYTMKTCPMLTLRLDDLYEERAVAEWEAEKLKKELAGEYAVISVRPRKLVLR</sequence>
<accession>A0A0E3D9L8</accession>
<reference evidence="2" key="1">
    <citation type="submission" date="2014-01" db="EMBL/GenBank/DDBJ databases">
        <title>Genomic and Proteomic Analysis of Broad Host Range Virulent Bacillus Group Phage BCP8-2 Leading To the Creation of New Genus within Myoviruses.</title>
        <authorList>
            <person name="Bandara N."/>
            <person name="Asare P.T."/>
            <person name="Kim K.P."/>
        </authorList>
    </citation>
    <scope>NUCLEOTIDE SEQUENCE [LARGE SCALE GENOMIC DNA]</scope>
</reference>
<gene>
    <name evidence="1" type="ORF">BCP8-2_157</name>
</gene>